<dbReference type="InterPro" id="IPR001650">
    <property type="entry name" value="Helicase_C-like"/>
</dbReference>
<keyword evidence="2" id="KW-0396">Initiation factor</keyword>
<evidence type="ECO:0000256" key="8">
    <source>
        <dbReference type="PROSITE-ProRule" id="PRU00552"/>
    </source>
</evidence>
<evidence type="ECO:0000259" key="11">
    <source>
        <dbReference type="PROSITE" id="PS51195"/>
    </source>
</evidence>
<evidence type="ECO:0000256" key="5">
    <source>
        <dbReference type="ARBA" id="ARBA00022806"/>
    </source>
</evidence>
<dbReference type="Gene3D" id="3.40.50.300">
    <property type="entry name" value="P-loop containing nucleotide triphosphate hydrolases"/>
    <property type="match status" value="2"/>
</dbReference>
<dbReference type="FunCoup" id="D2UY94">
    <property type="interactions" value="298"/>
</dbReference>
<evidence type="ECO:0000256" key="6">
    <source>
        <dbReference type="ARBA" id="ARBA00022840"/>
    </source>
</evidence>
<dbReference type="KEGG" id="ngr:NAEGRDRAFT_77772"/>
<proteinExistence type="predicted"/>
<dbReference type="OrthoDB" id="10265785at2759"/>
<dbReference type="EC" id="3.6.4.13" evidence="1"/>
<dbReference type="InParanoid" id="D2UY94"/>
<dbReference type="SUPFAM" id="SSF52540">
    <property type="entry name" value="P-loop containing nucleoside triphosphate hydrolases"/>
    <property type="match status" value="1"/>
</dbReference>
<dbReference type="AlphaFoldDB" id="D2UY94"/>
<keyword evidence="3" id="KW-0547">Nucleotide-binding</keyword>
<dbReference type="GO" id="GO:0005524">
    <property type="term" value="F:ATP binding"/>
    <property type="evidence" value="ECO:0007669"/>
    <property type="project" value="UniProtKB-KW"/>
</dbReference>
<evidence type="ECO:0000256" key="7">
    <source>
        <dbReference type="ARBA" id="ARBA00022917"/>
    </source>
</evidence>
<feature type="domain" description="Helicase ATP-binding" evidence="9">
    <location>
        <begin position="87"/>
        <end position="255"/>
    </location>
</feature>
<dbReference type="PROSITE" id="PS51195">
    <property type="entry name" value="Q_MOTIF"/>
    <property type="match status" value="1"/>
</dbReference>
<name>D2UY94_NAEGR</name>
<dbReference type="InterPro" id="IPR014001">
    <property type="entry name" value="Helicase_ATP-bd"/>
</dbReference>
<evidence type="ECO:0000256" key="1">
    <source>
        <dbReference type="ARBA" id="ARBA00012552"/>
    </source>
</evidence>
<evidence type="ECO:0000259" key="10">
    <source>
        <dbReference type="PROSITE" id="PS51194"/>
    </source>
</evidence>
<dbReference type="GeneID" id="8849811"/>
<dbReference type="GO" id="GO:0003743">
    <property type="term" value="F:translation initiation factor activity"/>
    <property type="evidence" value="ECO:0007669"/>
    <property type="project" value="UniProtKB-KW"/>
</dbReference>
<evidence type="ECO:0000259" key="9">
    <source>
        <dbReference type="PROSITE" id="PS51192"/>
    </source>
</evidence>
<dbReference type="Pfam" id="PF00270">
    <property type="entry name" value="DEAD"/>
    <property type="match status" value="1"/>
</dbReference>
<dbReference type="GO" id="GO:0003676">
    <property type="term" value="F:nucleic acid binding"/>
    <property type="evidence" value="ECO:0007669"/>
    <property type="project" value="InterPro"/>
</dbReference>
<evidence type="ECO:0000256" key="2">
    <source>
        <dbReference type="ARBA" id="ARBA00022540"/>
    </source>
</evidence>
<protein>
    <recommendedName>
        <fullName evidence="1">RNA helicase</fullName>
        <ecNumber evidence="1">3.6.4.13</ecNumber>
    </recommendedName>
</protein>
<accession>D2UY94</accession>
<dbReference type="CDD" id="cd18787">
    <property type="entry name" value="SF2_C_DEAD"/>
    <property type="match status" value="1"/>
</dbReference>
<gene>
    <name evidence="12" type="ORF">NAEGRDRAFT_77772</name>
</gene>
<keyword evidence="7" id="KW-0648">Protein biosynthesis</keyword>
<evidence type="ECO:0000313" key="13">
    <source>
        <dbReference type="Proteomes" id="UP000006671"/>
    </source>
</evidence>
<keyword evidence="5" id="KW-0347">Helicase</keyword>
<evidence type="ECO:0000256" key="4">
    <source>
        <dbReference type="ARBA" id="ARBA00022801"/>
    </source>
</evidence>
<dbReference type="OMA" id="IAAETRW"/>
<feature type="domain" description="Helicase C-terminal" evidence="10">
    <location>
        <begin position="296"/>
        <end position="453"/>
    </location>
</feature>
<dbReference type="GO" id="GO:0016787">
    <property type="term" value="F:hydrolase activity"/>
    <property type="evidence" value="ECO:0007669"/>
    <property type="project" value="UniProtKB-KW"/>
</dbReference>
<dbReference type="PANTHER" id="PTHR47958">
    <property type="entry name" value="ATP-DEPENDENT RNA HELICASE DBP3"/>
    <property type="match status" value="1"/>
</dbReference>
<dbReference type="InterPro" id="IPR011545">
    <property type="entry name" value="DEAD/DEAH_box_helicase_dom"/>
</dbReference>
<evidence type="ECO:0000256" key="3">
    <source>
        <dbReference type="ARBA" id="ARBA00022741"/>
    </source>
</evidence>
<dbReference type="SMART" id="SM00490">
    <property type="entry name" value="HELICc"/>
    <property type="match status" value="1"/>
</dbReference>
<feature type="short sequence motif" description="Q motif" evidence="8">
    <location>
        <begin position="55"/>
        <end position="83"/>
    </location>
</feature>
<dbReference type="VEuPathDB" id="AmoebaDB:NAEGRDRAFT_77772"/>
<dbReference type="PROSITE" id="PS51194">
    <property type="entry name" value="HELICASE_CTER"/>
    <property type="match status" value="1"/>
</dbReference>
<dbReference type="Pfam" id="PF00271">
    <property type="entry name" value="Helicase_C"/>
    <property type="match status" value="1"/>
</dbReference>
<dbReference type="eggNOG" id="KOG0332">
    <property type="taxonomic scope" value="Eukaryota"/>
</dbReference>
<dbReference type="GO" id="GO:0003724">
    <property type="term" value="F:RNA helicase activity"/>
    <property type="evidence" value="ECO:0007669"/>
    <property type="project" value="UniProtKB-EC"/>
</dbReference>
<reference evidence="12 13" key="1">
    <citation type="journal article" date="2010" name="Cell">
        <title>The genome of Naegleria gruberi illuminates early eukaryotic versatility.</title>
        <authorList>
            <person name="Fritz-Laylin L.K."/>
            <person name="Prochnik S.E."/>
            <person name="Ginger M.L."/>
            <person name="Dacks J.B."/>
            <person name="Carpenter M.L."/>
            <person name="Field M.C."/>
            <person name="Kuo A."/>
            <person name="Paredez A."/>
            <person name="Chapman J."/>
            <person name="Pham J."/>
            <person name="Shu S."/>
            <person name="Neupane R."/>
            <person name="Cipriano M."/>
            <person name="Mancuso J."/>
            <person name="Tu H."/>
            <person name="Salamov A."/>
            <person name="Lindquist E."/>
            <person name="Shapiro H."/>
            <person name="Lucas S."/>
            <person name="Grigoriev I.V."/>
            <person name="Cande W.Z."/>
            <person name="Fulton C."/>
            <person name="Rokhsar D.S."/>
            <person name="Dawson S.C."/>
        </authorList>
    </citation>
    <scope>NUCLEOTIDE SEQUENCE [LARGE SCALE GENOMIC DNA]</scope>
    <source>
        <strain evidence="12 13">NEG-M</strain>
    </source>
</reference>
<feature type="domain" description="DEAD-box RNA helicase Q" evidence="11">
    <location>
        <begin position="55"/>
        <end position="83"/>
    </location>
</feature>
<dbReference type="InterPro" id="IPR027417">
    <property type="entry name" value="P-loop_NTPase"/>
</dbReference>
<dbReference type="RefSeq" id="XP_002683176.1">
    <property type="nucleotide sequence ID" value="XM_002683130.1"/>
</dbReference>
<dbReference type="STRING" id="5762.D2UY94"/>
<evidence type="ECO:0000313" key="12">
    <source>
        <dbReference type="EMBL" id="EFC50432.1"/>
    </source>
</evidence>
<keyword evidence="6" id="KW-0067">ATP-binding</keyword>
<keyword evidence="13" id="KW-1185">Reference proteome</keyword>
<dbReference type="EMBL" id="GG738845">
    <property type="protein sequence ID" value="EFC50432.1"/>
    <property type="molecule type" value="Genomic_DNA"/>
</dbReference>
<sequence>MSEEEIAKEIKQMTLNAGDSWADTVEAPVTTTSLLDEELDKQQHDPTNPLYSQQIKFENMKLKPELLKGIYSMHFKEPSSIQAKSLPIILEEDVNLIAQSQSGTGKTACFGLAMLQAVDESVNSTQAICICPALELATQIYSVVKGLGQHTGIKIYAALKGQEIPRNLTDHIVIGTPGTVNEMIRRRSINTKTVKILAVDEADQMLEEGNSQLRDQTILIKKGLPEKCRVLLFSATFKEEDDDKEGAEKEKKVLDFAEKVVPQPLKTILIPKEKLTLKHMKQFVVKCVDETQKIQVIKDIYETLKVGQSIIFVNSKNYAEKLANVLQENKFTVSVTHGGLDPEVRKKVMSEFVAGTAKVLITTNVLARGVDIATVTHVINFDLPVVYDEKTPGSDREPDYATYLHRVGRTARFGKKGYAINICRDREYRIIEAFRKNLQAEIKDVPPEDLDEHIK</sequence>
<keyword evidence="4" id="KW-0378">Hydrolase</keyword>
<dbReference type="Proteomes" id="UP000006671">
    <property type="component" value="Unassembled WGS sequence"/>
</dbReference>
<organism evidence="13">
    <name type="scientific">Naegleria gruberi</name>
    <name type="common">Amoeba</name>
    <dbReference type="NCBI Taxonomy" id="5762"/>
    <lineage>
        <taxon>Eukaryota</taxon>
        <taxon>Discoba</taxon>
        <taxon>Heterolobosea</taxon>
        <taxon>Tetramitia</taxon>
        <taxon>Eutetramitia</taxon>
        <taxon>Vahlkampfiidae</taxon>
        <taxon>Naegleria</taxon>
    </lineage>
</organism>
<dbReference type="SMART" id="SM00487">
    <property type="entry name" value="DEXDc"/>
    <property type="match status" value="1"/>
</dbReference>
<dbReference type="InterPro" id="IPR014014">
    <property type="entry name" value="RNA_helicase_DEAD_Q_motif"/>
</dbReference>
<dbReference type="PROSITE" id="PS51192">
    <property type="entry name" value="HELICASE_ATP_BIND_1"/>
    <property type="match status" value="1"/>
</dbReference>